<comment type="function">
    <text evidence="7">Provides the (R)-glutamate required for cell wall biosynthesis.</text>
</comment>
<dbReference type="PROSITE" id="PS00923">
    <property type="entry name" value="ASP_GLU_RACEMASE_1"/>
    <property type="match status" value="1"/>
</dbReference>
<comment type="similarity">
    <text evidence="7">Belongs to the aspartate/glutamate racemases family.</text>
</comment>
<dbReference type="EMBL" id="FMWL01000006">
    <property type="protein sequence ID" value="SCZ79237.1"/>
    <property type="molecule type" value="Genomic_DNA"/>
</dbReference>
<comment type="catalytic activity">
    <reaction evidence="1 7">
        <text>L-glutamate = D-glutamate</text>
        <dbReference type="Rhea" id="RHEA:12813"/>
        <dbReference type="ChEBI" id="CHEBI:29985"/>
        <dbReference type="ChEBI" id="CHEBI:29986"/>
        <dbReference type="EC" id="5.1.1.3"/>
    </reaction>
</comment>
<feature type="binding site" evidence="7">
    <location>
        <begin position="190"/>
        <end position="191"/>
    </location>
    <ligand>
        <name>substrate</name>
    </ligand>
</feature>
<dbReference type="EC" id="5.1.1.3" evidence="2 7"/>
<evidence type="ECO:0000256" key="7">
    <source>
        <dbReference type="HAMAP-Rule" id="MF_00258"/>
    </source>
</evidence>
<dbReference type="GO" id="GO:0008360">
    <property type="term" value="P:regulation of cell shape"/>
    <property type="evidence" value="ECO:0007669"/>
    <property type="project" value="UniProtKB-KW"/>
</dbReference>
<organism evidence="8 9">
    <name type="scientific">Acidaminobacter hydrogenoformans DSM 2784</name>
    <dbReference type="NCBI Taxonomy" id="1120920"/>
    <lineage>
        <taxon>Bacteria</taxon>
        <taxon>Bacillati</taxon>
        <taxon>Bacillota</taxon>
        <taxon>Clostridia</taxon>
        <taxon>Peptostreptococcales</taxon>
        <taxon>Acidaminobacteraceae</taxon>
        <taxon>Acidaminobacter</taxon>
    </lineage>
</organism>
<dbReference type="GO" id="GO:0009252">
    <property type="term" value="P:peptidoglycan biosynthetic process"/>
    <property type="evidence" value="ECO:0007669"/>
    <property type="project" value="UniProtKB-UniRule"/>
</dbReference>
<keyword evidence="9" id="KW-1185">Reference proteome</keyword>
<feature type="binding site" evidence="7">
    <location>
        <begin position="15"/>
        <end position="16"/>
    </location>
    <ligand>
        <name>substrate</name>
    </ligand>
</feature>
<dbReference type="GO" id="GO:0071555">
    <property type="term" value="P:cell wall organization"/>
    <property type="evidence" value="ECO:0007669"/>
    <property type="project" value="UniProtKB-KW"/>
</dbReference>
<dbReference type="Gene3D" id="3.40.50.1860">
    <property type="match status" value="2"/>
</dbReference>
<dbReference type="Proteomes" id="UP000199208">
    <property type="component" value="Unassembled WGS sequence"/>
</dbReference>
<dbReference type="OrthoDB" id="9801055at2"/>
<dbReference type="PANTHER" id="PTHR21198">
    <property type="entry name" value="GLUTAMATE RACEMASE"/>
    <property type="match status" value="1"/>
</dbReference>
<feature type="binding site" evidence="7">
    <location>
        <begin position="79"/>
        <end position="80"/>
    </location>
    <ligand>
        <name>substrate</name>
    </ligand>
</feature>
<comment type="pathway">
    <text evidence="7">Cell wall biogenesis; peptidoglycan biosynthesis.</text>
</comment>
<keyword evidence="4 7" id="KW-0573">Peptidoglycan synthesis</keyword>
<dbReference type="InterPro" id="IPR001920">
    <property type="entry name" value="Asp/Glu_race"/>
</dbReference>
<dbReference type="AlphaFoldDB" id="A0A1G5RZ76"/>
<gene>
    <name evidence="7" type="primary">murI</name>
    <name evidence="8" type="ORF">SAMN03080599_01663</name>
</gene>
<evidence type="ECO:0000256" key="5">
    <source>
        <dbReference type="ARBA" id="ARBA00023235"/>
    </source>
</evidence>
<dbReference type="PANTHER" id="PTHR21198:SF3">
    <property type="entry name" value="GLUTAMATE RACEMASE"/>
    <property type="match status" value="1"/>
</dbReference>
<feature type="active site" description="Proton donor/acceptor" evidence="7">
    <location>
        <position position="189"/>
    </location>
</feature>
<sequence length="265" mass="28798">MSLSDQDNRPVGIFDSGMGGISVLGEAIQQMPNESFVYYGDSANAPYGEKSTAQIIALSERVCEVLLAHDVKAIVIACNTATSAAASHLRKKFTQIPILGMEPALKPAVQDFPKGTIVVMATEVTLREKKFAELMLKTASKAKVIKLPCPSLVRMVERSVVYGPEAEKELKACYDNIDLSSIDGVVLGCTHFLFLRKALKGLLGEGVHIYDGNGGTINNLKAILLQKGQLAQPNHQGSFILKSSKDEAYNQQMLDLLRIYEEVAL</sequence>
<dbReference type="Pfam" id="PF01177">
    <property type="entry name" value="Asp_Glu_race"/>
    <property type="match status" value="1"/>
</dbReference>
<dbReference type="InterPro" id="IPR018187">
    <property type="entry name" value="Asp/Glu_racemase_AS_1"/>
</dbReference>
<reference evidence="8 9" key="1">
    <citation type="submission" date="2016-10" db="EMBL/GenBank/DDBJ databases">
        <authorList>
            <person name="de Groot N.N."/>
        </authorList>
    </citation>
    <scope>NUCLEOTIDE SEQUENCE [LARGE SCALE GENOMIC DNA]</scope>
    <source>
        <strain evidence="8 9">DSM 2784</strain>
    </source>
</reference>
<evidence type="ECO:0000313" key="9">
    <source>
        <dbReference type="Proteomes" id="UP000199208"/>
    </source>
</evidence>
<dbReference type="RefSeq" id="WP_092590436.1">
    <property type="nucleotide sequence ID" value="NZ_FMWL01000006.1"/>
</dbReference>
<proteinExistence type="inferred from homology"/>
<evidence type="ECO:0000313" key="8">
    <source>
        <dbReference type="EMBL" id="SCZ79237.1"/>
    </source>
</evidence>
<dbReference type="UniPathway" id="UPA00219"/>
<evidence type="ECO:0000256" key="3">
    <source>
        <dbReference type="ARBA" id="ARBA00022960"/>
    </source>
</evidence>
<dbReference type="STRING" id="1120920.SAMN03080599_01663"/>
<evidence type="ECO:0000256" key="6">
    <source>
        <dbReference type="ARBA" id="ARBA00023316"/>
    </source>
</evidence>
<dbReference type="NCBIfam" id="TIGR00067">
    <property type="entry name" value="glut_race"/>
    <property type="match status" value="1"/>
</dbReference>
<evidence type="ECO:0000256" key="4">
    <source>
        <dbReference type="ARBA" id="ARBA00022984"/>
    </source>
</evidence>
<feature type="active site" description="Proton donor/acceptor" evidence="7">
    <location>
        <position position="78"/>
    </location>
</feature>
<evidence type="ECO:0000256" key="1">
    <source>
        <dbReference type="ARBA" id="ARBA00001602"/>
    </source>
</evidence>
<dbReference type="InterPro" id="IPR015942">
    <property type="entry name" value="Asp/Glu/hydantoin_racemase"/>
</dbReference>
<dbReference type="InterPro" id="IPR004391">
    <property type="entry name" value="Glu_race"/>
</dbReference>
<keyword evidence="6 7" id="KW-0961">Cell wall biogenesis/degradation</keyword>
<protein>
    <recommendedName>
        <fullName evidence="2 7">Glutamate racemase</fullName>
        <ecNumber evidence="2 7">5.1.1.3</ecNumber>
    </recommendedName>
</protein>
<feature type="binding site" evidence="7">
    <location>
        <begin position="47"/>
        <end position="48"/>
    </location>
    <ligand>
        <name>substrate</name>
    </ligand>
</feature>
<dbReference type="GO" id="GO:0008881">
    <property type="term" value="F:glutamate racemase activity"/>
    <property type="evidence" value="ECO:0007669"/>
    <property type="project" value="UniProtKB-UniRule"/>
</dbReference>
<keyword evidence="3 7" id="KW-0133">Cell shape</keyword>
<accession>A0A1G5RZ76</accession>
<keyword evidence="5 7" id="KW-0413">Isomerase</keyword>
<name>A0A1G5RZ76_9FIRM</name>
<evidence type="ECO:0000256" key="2">
    <source>
        <dbReference type="ARBA" id="ARBA00013090"/>
    </source>
</evidence>
<dbReference type="HAMAP" id="MF_00258">
    <property type="entry name" value="Glu_racemase"/>
    <property type="match status" value="1"/>
</dbReference>
<dbReference type="SUPFAM" id="SSF53681">
    <property type="entry name" value="Aspartate/glutamate racemase"/>
    <property type="match status" value="2"/>
</dbReference>